<accession>A0A3Q7EFS4</accession>
<keyword evidence="2" id="KW-0808">Transferase</keyword>
<comment type="similarity">
    <text evidence="1">Belongs to the UDP-glycosyltransferase family.</text>
</comment>
<reference evidence="3" key="1">
    <citation type="journal article" date="2012" name="Nature">
        <title>The tomato genome sequence provides insights into fleshy fruit evolution.</title>
        <authorList>
            <consortium name="Tomato Genome Consortium"/>
        </authorList>
    </citation>
    <scope>NUCLEOTIDE SEQUENCE [LARGE SCALE GENOMIC DNA]</scope>
    <source>
        <strain evidence="3">cv. Heinz 1706</strain>
    </source>
</reference>
<dbReference type="PANTHER" id="PTHR11926:SF1510">
    <property type="entry name" value="GLYCOSYLTRANSFERASE"/>
    <property type="match status" value="1"/>
</dbReference>
<evidence type="ECO:0000313" key="3">
    <source>
        <dbReference type="EnsemblPlants" id="Solyc01g066100.2.1"/>
    </source>
</evidence>
<reference evidence="3" key="2">
    <citation type="submission" date="2019-01" db="UniProtKB">
        <authorList>
            <consortium name="EnsemblPlants"/>
        </authorList>
    </citation>
    <scope>IDENTIFICATION</scope>
    <source>
        <strain evidence="3">cv. Heinz 1706</strain>
    </source>
</reference>
<keyword evidence="4" id="KW-1185">Reference proteome</keyword>
<dbReference type="Gene3D" id="3.40.50.2000">
    <property type="entry name" value="Glycogen Phosphorylase B"/>
    <property type="match status" value="4"/>
</dbReference>
<name>A0A3Q7EFS4_SOLLC</name>
<dbReference type="AlphaFoldDB" id="A0A3Q7EFS4"/>
<evidence type="ECO:0000256" key="2">
    <source>
        <dbReference type="ARBA" id="ARBA00022679"/>
    </source>
</evidence>
<evidence type="ECO:0000313" key="4">
    <source>
        <dbReference type="Proteomes" id="UP000004994"/>
    </source>
</evidence>
<organism evidence="3">
    <name type="scientific">Solanum lycopersicum</name>
    <name type="common">Tomato</name>
    <name type="synonym">Lycopersicon esculentum</name>
    <dbReference type="NCBI Taxonomy" id="4081"/>
    <lineage>
        <taxon>Eukaryota</taxon>
        <taxon>Viridiplantae</taxon>
        <taxon>Streptophyta</taxon>
        <taxon>Embryophyta</taxon>
        <taxon>Tracheophyta</taxon>
        <taxon>Spermatophyta</taxon>
        <taxon>Magnoliopsida</taxon>
        <taxon>eudicotyledons</taxon>
        <taxon>Gunneridae</taxon>
        <taxon>Pentapetalae</taxon>
        <taxon>asterids</taxon>
        <taxon>lamiids</taxon>
        <taxon>Solanales</taxon>
        <taxon>Solanaceae</taxon>
        <taxon>Solanoideae</taxon>
        <taxon>Solaneae</taxon>
        <taxon>Solanum</taxon>
        <taxon>Solanum subgen. Lycopersicon</taxon>
    </lineage>
</organism>
<dbReference type="SUPFAM" id="SSF53756">
    <property type="entry name" value="UDP-Glycosyltransferase/glycogen phosphorylase"/>
    <property type="match status" value="2"/>
</dbReference>
<dbReference type="InterPro" id="IPR035595">
    <property type="entry name" value="UDP_glycos_trans_CS"/>
</dbReference>
<evidence type="ECO:0000256" key="1">
    <source>
        <dbReference type="ARBA" id="ARBA00009995"/>
    </source>
</evidence>
<dbReference type="Gramene" id="Solyc01g066100.2.1">
    <property type="protein sequence ID" value="Solyc01g066100.2.1"/>
    <property type="gene ID" value="Solyc01g066100.2"/>
</dbReference>
<dbReference type="CDD" id="cd03784">
    <property type="entry name" value="GT1_Gtf-like"/>
    <property type="match status" value="2"/>
</dbReference>
<dbReference type="GO" id="GO:0005737">
    <property type="term" value="C:cytoplasm"/>
    <property type="evidence" value="ECO:0000318"/>
    <property type="project" value="GO_Central"/>
</dbReference>
<dbReference type="GO" id="GO:0080043">
    <property type="term" value="F:quercetin 3-O-glucosyltransferase activity"/>
    <property type="evidence" value="ECO:0000318"/>
    <property type="project" value="GO_Central"/>
</dbReference>
<dbReference type="InParanoid" id="A0A3Q7EFS4"/>
<evidence type="ECO:0008006" key="5">
    <source>
        <dbReference type="Google" id="ProtNLM"/>
    </source>
</evidence>
<dbReference type="Pfam" id="PF00201">
    <property type="entry name" value="UDPGT"/>
    <property type="match status" value="2"/>
</dbReference>
<dbReference type="PROSITE" id="PS00375">
    <property type="entry name" value="UDPGT"/>
    <property type="match status" value="2"/>
</dbReference>
<dbReference type="PANTHER" id="PTHR11926">
    <property type="entry name" value="GLUCOSYL/GLUCURONOSYL TRANSFERASES"/>
    <property type="match status" value="1"/>
</dbReference>
<dbReference type="EnsemblPlants" id="Solyc01g066100.2.1">
    <property type="protein sequence ID" value="Solyc01g066100.2.1"/>
    <property type="gene ID" value="Solyc01g066100.2"/>
</dbReference>
<protein>
    <recommendedName>
        <fullName evidence="5">UDP-glycosyltransferases domain-containing protein</fullName>
    </recommendedName>
</protein>
<dbReference type="InterPro" id="IPR002213">
    <property type="entry name" value="UDP_glucos_trans"/>
</dbReference>
<proteinExistence type="inferred from homology"/>
<dbReference type="GO" id="GO:0080044">
    <property type="term" value="F:quercetin 7-O-glucosyltransferase activity"/>
    <property type="evidence" value="ECO:0000318"/>
    <property type="project" value="GO_Central"/>
</dbReference>
<sequence>MKNLKIEKSRVLIALFPGQGQLNPCLQFSKQLINLGIGVTLTTSLSAFSKLKNLPNVEGLSFAPFSNGYNGQFQLSSVGNFHMFYSSVKSRGSKFIFNLIQSNAKNGTPFSHVIYTIIMEWVGLVAKKINIPSTLFWIQPATVFYVYYYRFTDYSDYFKNSDAKDKIIELPGLPPLSPIDFPSFVFDNVESSNWAVKSIKRQIEMLSSEENPRVLVNTFDALEFDALRILKHVTMEGIGPSIPSTFIDDNTFRADMIEISSKNYMDWLNSKDKGSVIYIVLGSYSKISTQLMEEIGHGLLKCGSPFLWVIREEQDGDKMEDKLSCKDELENWCSQVEVLKHPSVGCFLTHCGWNSTLESIASKVPIVACPLWNDQVCNAKLIQDIWKNGVRVNVSEGGVVKRDEFYRCITIVRGDSEEGKELRRNVKKWSDLAKEAMKENGTSSVNLKAFANEILHGLSFNPFFDGYDGKFQLSSVDDFHMFYSSVMIRGSKFIFNLIQSIAKNGAPFSHVIYTIIMELNCPPLGPIDFPSFAFDNVESSNWAVKSIKRQIEMLISEENPRVLVNTFDAFDSDASRILRRVMMIEKSHVLIALFPGQGQINPCLQFSKQLINLGIGVTLTTSLSAFSKLKCLPNVEGLSFAPFSDGYDGQFQLSSVDDFHMFYSSVKSHGSKFIFNLIQSNAKNGTPFSHVIYTIIMEWVGLVAKKINIPSTLFWIQPATVFDVYYYRFTDYSDYFKNNDAKNKIIELPGLPPLSPIDFPSFVFDNVESSNWAVKSIKRQIEMLSSEENPRVLVNTFDALEFDALRILKHVTMVGIGPSIPSIFIDDNTFRADMIEISSKIYIDWLNSKDRGSVIYIAFGSYSKISTQLMEEIGHGLLKCGRPFLWVIREEQDGDKMEDKLSCKDELEKQGKIVSWCSQVEVLKHPSVGCFLTHCGWNSILESIASKVPIVACPLWNDQVCNAKLIQDIWKNGVRVNVSEGGVVKRDEFYRCITIVMGDGAEGKELRRNVKKWSDLAKEAMKENGTSSVNLKAFANEILLGYNEY</sequence>
<dbReference type="Proteomes" id="UP000004994">
    <property type="component" value="Chromosome 1"/>
</dbReference>
<dbReference type="FunFam" id="3.40.50.2000:FF:000019">
    <property type="entry name" value="Glycosyltransferase"/>
    <property type="match status" value="1"/>
</dbReference>
<dbReference type="PaxDb" id="4081-Solyc01g066100.1.1"/>